<dbReference type="NCBIfam" id="TIGR02937">
    <property type="entry name" value="sigma70-ECF"/>
    <property type="match status" value="1"/>
</dbReference>
<dbReference type="CDD" id="cd06171">
    <property type="entry name" value="Sigma70_r4"/>
    <property type="match status" value="1"/>
</dbReference>
<dbReference type="InterPro" id="IPR014327">
    <property type="entry name" value="RNA_pol_sigma70_bacteroid"/>
</dbReference>
<dbReference type="PANTHER" id="PTHR43133:SF46">
    <property type="entry name" value="RNA POLYMERASE SIGMA-70 FACTOR ECF SUBFAMILY"/>
    <property type="match status" value="1"/>
</dbReference>
<evidence type="ECO:0000256" key="3">
    <source>
        <dbReference type="ARBA" id="ARBA00023082"/>
    </source>
</evidence>
<dbReference type="PANTHER" id="PTHR43133">
    <property type="entry name" value="RNA POLYMERASE ECF-TYPE SIGMA FACTO"/>
    <property type="match status" value="1"/>
</dbReference>
<evidence type="ECO:0000256" key="2">
    <source>
        <dbReference type="ARBA" id="ARBA00023015"/>
    </source>
</evidence>
<dbReference type="GO" id="GO:0016987">
    <property type="term" value="F:sigma factor activity"/>
    <property type="evidence" value="ECO:0007669"/>
    <property type="project" value="UniProtKB-KW"/>
</dbReference>
<keyword evidence="4" id="KW-0804">Transcription</keyword>
<gene>
    <name evidence="7" type="ORF">SAMN06265379_102416</name>
</gene>
<proteinExistence type="inferred from homology"/>
<dbReference type="OrthoDB" id="9782991at2"/>
<dbReference type="GO" id="GO:0006352">
    <property type="term" value="P:DNA-templated transcription initiation"/>
    <property type="evidence" value="ECO:0007669"/>
    <property type="project" value="InterPro"/>
</dbReference>
<evidence type="ECO:0000256" key="1">
    <source>
        <dbReference type="ARBA" id="ARBA00010641"/>
    </source>
</evidence>
<feature type="domain" description="RNA polymerase sigma-70 region 2" evidence="5">
    <location>
        <begin position="24"/>
        <end position="90"/>
    </location>
</feature>
<dbReference type="Proteomes" id="UP000319040">
    <property type="component" value="Unassembled WGS sequence"/>
</dbReference>
<keyword evidence="3" id="KW-0731">Sigma factor</keyword>
<dbReference type="InterPro" id="IPR007627">
    <property type="entry name" value="RNA_pol_sigma70_r2"/>
</dbReference>
<evidence type="ECO:0000313" key="7">
    <source>
        <dbReference type="EMBL" id="SMO55026.1"/>
    </source>
</evidence>
<dbReference type="AlphaFoldDB" id="A0A521C6F5"/>
<dbReference type="SUPFAM" id="SSF88946">
    <property type="entry name" value="Sigma2 domain of RNA polymerase sigma factors"/>
    <property type="match status" value="1"/>
</dbReference>
<keyword evidence="8" id="KW-1185">Reference proteome</keyword>
<evidence type="ECO:0000256" key="4">
    <source>
        <dbReference type="ARBA" id="ARBA00023163"/>
    </source>
</evidence>
<dbReference type="RefSeq" id="WP_142532701.1">
    <property type="nucleotide sequence ID" value="NZ_FXTB01000002.1"/>
</dbReference>
<feature type="domain" description="RNA polymerase sigma factor 70 region 4 type 2" evidence="6">
    <location>
        <begin position="118"/>
        <end position="170"/>
    </location>
</feature>
<keyword evidence="2" id="KW-0805">Transcription regulation</keyword>
<dbReference type="EMBL" id="FXTB01000002">
    <property type="protein sequence ID" value="SMO55026.1"/>
    <property type="molecule type" value="Genomic_DNA"/>
</dbReference>
<reference evidence="7 8" key="1">
    <citation type="submission" date="2017-05" db="EMBL/GenBank/DDBJ databases">
        <authorList>
            <person name="Varghese N."/>
            <person name="Submissions S."/>
        </authorList>
    </citation>
    <scope>NUCLEOTIDE SEQUENCE [LARGE SCALE GENOMIC DNA]</scope>
    <source>
        <strain evidence="7 8">DSM 27040</strain>
    </source>
</reference>
<evidence type="ECO:0000259" key="6">
    <source>
        <dbReference type="Pfam" id="PF08281"/>
    </source>
</evidence>
<dbReference type="InterPro" id="IPR039425">
    <property type="entry name" value="RNA_pol_sigma-70-like"/>
</dbReference>
<name>A0A521C6F5_SACCC</name>
<accession>A0A521C6F5</accession>
<evidence type="ECO:0000259" key="5">
    <source>
        <dbReference type="Pfam" id="PF04542"/>
    </source>
</evidence>
<evidence type="ECO:0000313" key="8">
    <source>
        <dbReference type="Proteomes" id="UP000319040"/>
    </source>
</evidence>
<dbReference type="InterPro" id="IPR013325">
    <property type="entry name" value="RNA_pol_sigma_r2"/>
</dbReference>
<dbReference type="GO" id="GO:0003677">
    <property type="term" value="F:DNA binding"/>
    <property type="evidence" value="ECO:0007669"/>
    <property type="project" value="InterPro"/>
</dbReference>
<dbReference type="InterPro" id="IPR014284">
    <property type="entry name" value="RNA_pol_sigma-70_dom"/>
</dbReference>
<dbReference type="Pfam" id="PF04542">
    <property type="entry name" value="Sigma70_r2"/>
    <property type="match status" value="1"/>
</dbReference>
<dbReference type="InterPro" id="IPR036388">
    <property type="entry name" value="WH-like_DNA-bd_sf"/>
</dbReference>
<sequence length="180" mass="21310">MLNIKQEHITKISQGDERVFKEIFEDFYPKLVGVAMKYINNMMVSEDIVAEVFTKVWEKRAQITEIGSFESYLYTSVRNAVFNHVRNTKRKEDHHEKILSNLSEQTFEETVVEENVHHRLYKAIENLPEQGRKVFELSVINNWKEKEIAEDLNISVNTVKTHKKRALKSLRDQLGRWEDS</sequence>
<dbReference type="NCBIfam" id="TIGR02985">
    <property type="entry name" value="Sig70_bacteroi1"/>
    <property type="match status" value="1"/>
</dbReference>
<dbReference type="InterPro" id="IPR013324">
    <property type="entry name" value="RNA_pol_sigma_r3/r4-like"/>
</dbReference>
<dbReference type="InterPro" id="IPR013249">
    <property type="entry name" value="RNA_pol_sigma70_r4_t2"/>
</dbReference>
<dbReference type="Gene3D" id="1.10.10.10">
    <property type="entry name" value="Winged helix-like DNA-binding domain superfamily/Winged helix DNA-binding domain"/>
    <property type="match status" value="1"/>
</dbReference>
<comment type="similarity">
    <text evidence="1">Belongs to the sigma-70 factor family. ECF subfamily.</text>
</comment>
<protein>
    <submittedName>
        <fullName evidence="7">RNA polymerase sigma-70 factor, ECF subfamily</fullName>
    </submittedName>
</protein>
<dbReference type="Gene3D" id="1.10.1740.10">
    <property type="match status" value="1"/>
</dbReference>
<organism evidence="7 8">
    <name type="scientific">Saccharicrinis carchari</name>
    <dbReference type="NCBI Taxonomy" id="1168039"/>
    <lineage>
        <taxon>Bacteria</taxon>
        <taxon>Pseudomonadati</taxon>
        <taxon>Bacteroidota</taxon>
        <taxon>Bacteroidia</taxon>
        <taxon>Marinilabiliales</taxon>
        <taxon>Marinilabiliaceae</taxon>
        <taxon>Saccharicrinis</taxon>
    </lineage>
</organism>
<dbReference type="Pfam" id="PF08281">
    <property type="entry name" value="Sigma70_r4_2"/>
    <property type="match status" value="1"/>
</dbReference>
<dbReference type="SUPFAM" id="SSF88659">
    <property type="entry name" value="Sigma3 and sigma4 domains of RNA polymerase sigma factors"/>
    <property type="match status" value="1"/>
</dbReference>